<dbReference type="InterPro" id="IPR036426">
    <property type="entry name" value="Bulb-type_lectin_dom_sf"/>
</dbReference>
<feature type="domain" description="Retrovirus-related Pol polyprotein from transposon TNT 1-94-like beta-barrel" evidence="4">
    <location>
        <begin position="1"/>
        <end position="41"/>
    </location>
</feature>
<keyword evidence="1" id="KW-0732">Signal</keyword>
<dbReference type="EMBL" id="JBCGBO010000006">
    <property type="protein sequence ID" value="KAK9193369.1"/>
    <property type="molecule type" value="Genomic_DNA"/>
</dbReference>
<feature type="compositionally biased region" description="Polar residues" evidence="3">
    <location>
        <begin position="338"/>
        <end position="352"/>
    </location>
</feature>
<dbReference type="Gene3D" id="2.90.10.10">
    <property type="entry name" value="Bulb-type lectin domain"/>
    <property type="match status" value="1"/>
</dbReference>
<comment type="caution">
    <text evidence="5">The sequence shown here is derived from an EMBL/GenBank/DDBJ whole genome shotgun (WGS) entry which is preliminary data.</text>
</comment>
<dbReference type="SUPFAM" id="SSF51110">
    <property type="entry name" value="alpha-D-mannose-specific plant lectins"/>
    <property type="match status" value="1"/>
</dbReference>
<dbReference type="Proteomes" id="UP001428341">
    <property type="component" value="Unassembled WGS sequence"/>
</dbReference>
<keyword evidence="6" id="KW-1185">Reference proteome</keyword>
<protein>
    <recommendedName>
        <fullName evidence="4">Retrovirus-related Pol polyprotein from transposon TNT 1-94-like beta-barrel domain-containing protein</fullName>
    </recommendedName>
</protein>
<feature type="compositionally biased region" description="Low complexity" evidence="3">
    <location>
        <begin position="321"/>
        <end position="337"/>
    </location>
</feature>
<evidence type="ECO:0000259" key="4">
    <source>
        <dbReference type="Pfam" id="PF22936"/>
    </source>
</evidence>
<gene>
    <name evidence="5" type="ORF">WN944_004066</name>
</gene>
<dbReference type="Pfam" id="PF22936">
    <property type="entry name" value="Pol_BBD"/>
    <property type="match status" value="1"/>
</dbReference>
<feature type="compositionally biased region" description="Basic and acidic residues" evidence="3">
    <location>
        <begin position="358"/>
        <end position="378"/>
    </location>
</feature>
<dbReference type="AlphaFoldDB" id="A0AAP0M4E3"/>
<keyword evidence="2" id="KW-1015">Disulfide bond</keyword>
<evidence type="ECO:0000313" key="6">
    <source>
        <dbReference type="Proteomes" id="UP001428341"/>
    </source>
</evidence>
<reference evidence="5 6" key="1">
    <citation type="submission" date="2024-05" db="EMBL/GenBank/DDBJ databases">
        <title>Haplotype-resolved chromosome-level genome assembly of Huyou (Citrus changshanensis).</title>
        <authorList>
            <person name="Miao C."/>
            <person name="Chen W."/>
            <person name="Wu Y."/>
            <person name="Wang L."/>
            <person name="Zhao S."/>
            <person name="Grierson D."/>
            <person name="Xu C."/>
            <person name="Chen K."/>
        </authorList>
    </citation>
    <scope>NUCLEOTIDE SEQUENCE [LARGE SCALE GENOMIC DNA]</scope>
    <source>
        <strain evidence="5">01-14</strain>
        <tissue evidence="5">Leaf</tissue>
    </source>
</reference>
<dbReference type="InterPro" id="IPR054722">
    <property type="entry name" value="PolX-like_BBD"/>
</dbReference>
<organism evidence="5 6">
    <name type="scientific">Citrus x changshan-huyou</name>
    <dbReference type="NCBI Taxonomy" id="2935761"/>
    <lineage>
        <taxon>Eukaryota</taxon>
        <taxon>Viridiplantae</taxon>
        <taxon>Streptophyta</taxon>
        <taxon>Embryophyta</taxon>
        <taxon>Tracheophyta</taxon>
        <taxon>Spermatophyta</taxon>
        <taxon>Magnoliopsida</taxon>
        <taxon>eudicotyledons</taxon>
        <taxon>Gunneridae</taxon>
        <taxon>Pentapetalae</taxon>
        <taxon>rosids</taxon>
        <taxon>malvids</taxon>
        <taxon>Sapindales</taxon>
        <taxon>Rutaceae</taxon>
        <taxon>Aurantioideae</taxon>
        <taxon>Citrus</taxon>
    </lineage>
</organism>
<evidence type="ECO:0000313" key="5">
    <source>
        <dbReference type="EMBL" id="KAK9193369.1"/>
    </source>
</evidence>
<evidence type="ECO:0000256" key="2">
    <source>
        <dbReference type="ARBA" id="ARBA00023157"/>
    </source>
</evidence>
<evidence type="ECO:0000256" key="3">
    <source>
        <dbReference type="SAM" id="MobiDB-lite"/>
    </source>
</evidence>
<sequence>MTGERDIFTNFDQSFNSQVKLGDGKMQKVVGKGTIVVHTKGVVIVEMSKSKVFPLVMPLDKNVALKTEKLDLSNLRHLIYGHLNCKGLNLLEQKNMVISLPDVGRHEKLDVKYAFLKGEIEEEVYVEQPKGYEVKEAQVNLLFMSKRKTTNRDRQIIGQGFRASLRRNGAMVIIDINGKVIWMTSTTSNGADRVELLDTRYLVLKDMHGLEILQGITVDAEIWLSSLSRPVDYFLEMPLPLIIAFRMRRPRSALVVRCISGRGVLTTQTLIPQFLLLGVKREKTRNEKCVLLVIATWLVKIPLENIGTSSIRKDPRRMTVEVSSSSSESKSNRNSNEGASSSDGTFSLGRTENINDEGSSKEDAPEEIKPAKKEKLAIELKSSPTHRLYEM</sequence>
<evidence type="ECO:0000256" key="1">
    <source>
        <dbReference type="ARBA" id="ARBA00022729"/>
    </source>
</evidence>
<accession>A0AAP0M4E3</accession>
<feature type="region of interest" description="Disordered" evidence="3">
    <location>
        <begin position="315"/>
        <end position="391"/>
    </location>
</feature>
<proteinExistence type="predicted"/>
<name>A0AAP0M4E3_9ROSI</name>